<dbReference type="InterPro" id="IPR027417">
    <property type="entry name" value="P-loop_NTPase"/>
</dbReference>
<dbReference type="Pfam" id="PF18052">
    <property type="entry name" value="Rx_N"/>
    <property type="match status" value="1"/>
</dbReference>
<dbReference type="InterPro" id="IPR042197">
    <property type="entry name" value="Apaf_helical"/>
</dbReference>
<evidence type="ECO:0000259" key="5">
    <source>
        <dbReference type="Pfam" id="PF18052"/>
    </source>
</evidence>
<dbReference type="OrthoDB" id="688937at2759"/>
<name>A0A1U8LBP9_GOSHI</name>
<dbReference type="GO" id="GO:0043531">
    <property type="term" value="F:ADP binding"/>
    <property type="evidence" value="ECO:0007669"/>
    <property type="project" value="InterPro"/>
</dbReference>
<dbReference type="AlphaFoldDB" id="A0A1U8LBP9"/>
<proteinExistence type="predicted"/>
<sequence length="279" mass="31764">MSVIGKAAVFLELLEGKLLDSALNFVGDHKQLLLDDVEEKQIKNNGVKKWLEDLQDLAYDIDDILDKFAYEELRLKHRKTQAQASTSKVQKLIPTCYIGTSFTLTFFPFKNFMIPKVKEITARLNNLTTRMSSLGLSEILSQAPTSKGKQPKLQPTSVLDEVMEYVGRHKEKTEMIALLKGDNSNGFWKRGTNIIVTTHLQTVSSIMDPFKAHLDQLLNKDCLSIFTQHALKVRNFDGYLRFKEFGEKIVRRCKGLPLAAKAIGSLLRIVKLHQEWINN</sequence>
<dbReference type="PaxDb" id="3635-A0A1U8LBP9"/>
<dbReference type="STRING" id="3635.A0A1U8LBP9"/>
<evidence type="ECO:0000313" key="7">
    <source>
        <dbReference type="RefSeq" id="XP_016712027.1"/>
    </source>
</evidence>
<organism evidence="6 7">
    <name type="scientific">Gossypium hirsutum</name>
    <name type="common">Upland cotton</name>
    <name type="synonym">Gossypium mexicanum</name>
    <dbReference type="NCBI Taxonomy" id="3635"/>
    <lineage>
        <taxon>Eukaryota</taxon>
        <taxon>Viridiplantae</taxon>
        <taxon>Streptophyta</taxon>
        <taxon>Embryophyta</taxon>
        <taxon>Tracheophyta</taxon>
        <taxon>Spermatophyta</taxon>
        <taxon>Magnoliopsida</taxon>
        <taxon>eudicotyledons</taxon>
        <taxon>Gunneridae</taxon>
        <taxon>Pentapetalae</taxon>
        <taxon>rosids</taxon>
        <taxon>malvids</taxon>
        <taxon>Malvales</taxon>
        <taxon>Malvaceae</taxon>
        <taxon>Malvoideae</taxon>
        <taxon>Gossypium</taxon>
    </lineage>
</organism>
<keyword evidence="6" id="KW-1185">Reference proteome</keyword>
<dbReference type="KEGG" id="ghi:107925818"/>
<dbReference type="Proteomes" id="UP000818029">
    <property type="component" value="Chromosome D11"/>
</dbReference>
<keyword evidence="3" id="KW-0611">Plant defense</keyword>
<reference evidence="7" key="2">
    <citation type="submission" date="2025-08" db="UniProtKB">
        <authorList>
            <consortium name="RefSeq"/>
        </authorList>
    </citation>
    <scope>IDENTIFICATION</scope>
</reference>
<evidence type="ECO:0000256" key="1">
    <source>
        <dbReference type="ARBA" id="ARBA00022737"/>
    </source>
</evidence>
<evidence type="ECO:0000256" key="3">
    <source>
        <dbReference type="ARBA" id="ARBA00022821"/>
    </source>
</evidence>
<evidence type="ECO:0000313" key="6">
    <source>
        <dbReference type="Proteomes" id="UP000818029"/>
    </source>
</evidence>
<gene>
    <name evidence="7" type="primary">LOC107925818</name>
</gene>
<evidence type="ECO:0000256" key="2">
    <source>
        <dbReference type="ARBA" id="ARBA00022741"/>
    </source>
</evidence>
<feature type="domain" description="Disease resistance N-terminal" evidence="5">
    <location>
        <begin position="33"/>
        <end position="80"/>
    </location>
</feature>
<evidence type="ECO:0000256" key="4">
    <source>
        <dbReference type="ARBA" id="ARBA00022840"/>
    </source>
</evidence>
<dbReference type="SUPFAM" id="SSF52540">
    <property type="entry name" value="P-loop containing nucleoside triphosphate hydrolases"/>
    <property type="match status" value="1"/>
</dbReference>
<dbReference type="GO" id="GO:0005524">
    <property type="term" value="F:ATP binding"/>
    <property type="evidence" value="ECO:0007669"/>
    <property type="project" value="UniProtKB-KW"/>
</dbReference>
<dbReference type="PANTHER" id="PTHR36766:SF51">
    <property type="entry name" value="DISEASE RESISTANCE RPP13-LIKE PROTEIN 1"/>
    <property type="match status" value="1"/>
</dbReference>
<reference evidence="6" key="1">
    <citation type="journal article" date="2020" name="Nat. Genet.">
        <title>Genomic diversifications of five Gossypium allopolyploid species and their impact on cotton improvement.</title>
        <authorList>
            <person name="Chen Z.J."/>
            <person name="Sreedasyam A."/>
            <person name="Ando A."/>
            <person name="Song Q."/>
            <person name="De Santiago L.M."/>
            <person name="Hulse-Kemp A.M."/>
            <person name="Ding M."/>
            <person name="Ye W."/>
            <person name="Kirkbride R.C."/>
            <person name="Jenkins J."/>
            <person name="Plott C."/>
            <person name="Lovell J."/>
            <person name="Lin Y.M."/>
            <person name="Vaughn R."/>
            <person name="Liu B."/>
            <person name="Simpson S."/>
            <person name="Scheffler B.E."/>
            <person name="Wen L."/>
            <person name="Saski C.A."/>
            <person name="Grover C.E."/>
            <person name="Hu G."/>
            <person name="Conover J.L."/>
            <person name="Carlson J.W."/>
            <person name="Shu S."/>
            <person name="Boston L.B."/>
            <person name="Williams M."/>
            <person name="Peterson D.G."/>
            <person name="McGee K."/>
            <person name="Jones D.C."/>
            <person name="Wendel J.F."/>
            <person name="Stelly D.M."/>
            <person name="Grimwood J."/>
            <person name="Schmutz J."/>
        </authorList>
    </citation>
    <scope>NUCLEOTIDE SEQUENCE [LARGE SCALE GENOMIC DNA]</scope>
    <source>
        <strain evidence="6">cv. TM-1</strain>
    </source>
</reference>
<keyword evidence="4" id="KW-0067">ATP-binding</keyword>
<dbReference type="Gene3D" id="1.10.8.430">
    <property type="entry name" value="Helical domain of apoptotic protease-activating factors"/>
    <property type="match status" value="1"/>
</dbReference>
<dbReference type="PANTHER" id="PTHR36766">
    <property type="entry name" value="PLANT BROAD-SPECTRUM MILDEW RESISTANCE PROTEIN RPW8"/>
    <property type="match status" value="1"/>
</dbReference>
<dbReference type="RefSeq" id="XP_016712027.1">
    <property type="nucleotide sequence ID" value="XM_016856538.1"/>
</dbReference>
<protein>
    <submittedName>
        <fullName evidence="7">Disease resistance RPP13-like protein 1</fullName>
    </submittedName>
</protein>
<dbReference type="GeneID" id="107925818"/>
<keyword evidence="2" id="KW-0547">Nucleotide-binding</keyword>
<keyword evidence="1" id="KW-0677">Repeat</keyword>
<dbReference type="InterPro" id="IPR041118">
    <property type="entry name" value="Rx_N"/>
</dbReference>
<dbReference type="GO" id="GO:0006952">
    <property type="term" value="P:defense response"/>
    <property type="evidence" value="ECO:0007669"/>
    <property type="project" value="UniProtKB-KW"/>
</dbReference>
<accession>A0A1U8LBP9</accession>
<dbReference type="Gene3D" id="1.20.5.4130">
    <property type="match status" value="1"/>
</dbReference>